<dbReference type="InterPro" id="IPR019195">
    <property type="entry name" value="ABC_ATPase_put"/>
</dbReference>
<dbReference type="PANTHER" id="PTHR38149">
    <property type="entry name" value="ATPASE"/>
    <property type="match status" value="1"/>
</dbReference>
<accession>A0ABN6YZ38</accession>
<feature type="domain" description="MRB1590-like C-terminal" evidence="3">
    <location>
        <begin position="473"/>
        <end position="571"/>
    </location>
</feature>
<feature type="domain" description="ATPase of the ABC class N-terminal" evidence="2">
    <location>
        <begin position="5"/>
        <end position="166"/>
    </location>
</feature>
<feature type="domain" description="ATPase of the ABC class C-terminal" evidence="1">
    <location>
        <begin position="171"/>
        <end position="442"/>
    </location>
</feature>
<evidence type="ECO:0000259" key="2">
    <source>
        <dbReference type="Pfam" id="PF20446"/>
    </source>
</evidence>
<proteinExistence type="predicted"/>
<protein>
    <submittedName>
        <fullName evidence="4">ATPase</fullName>
    </submittedName>
</protein>
<dbReference type="PANTHER" id="PTHR38149:SF1">
    <property type="entry name" value="ATPASE"/>
    <property type="match status" value="1"/>
</dbReference>
<dbReference type="Pfam" id="PF21117">
    <property type="entry name" value="MRB1590_C"/>
    <property type="match status" value="1"/>
</dbReference>
<keyword evidence="5" id="KW-1185">Reference proteome</keyword>
<reference evidence="5" key="1">
    <citation type="journal article" date="2023" name="Int. J. Syst. Evol. Microbiol.">
        <title>Claveliimonas bilis gen. nov., sp. nov., deoxycholic acid-producing bacteria isolated from human faeces, and reclassification of Sellimonas monacensis Zenner et al. 2021 as Claveliimonas monacensis comb. nov.</title>
        <authorList>
            <person name="Hisatomi A."/>
            <person name="Kastawa N.W.E.P.G."/>
            <person name="Song I."/>
            <person name="Ohkuma M."/>
            <person name="Fukiya S."/>
            <person name="Sakamoto M."/>
        </authorList>
    </citation>
    <scope>NUCLEOTIDE SEQUENCE [LARGE SCALE GENOMIC DNA]</scope>
    <source>
        <strain evidence="5">12BBH14</strain>
    </source>
</reference>
<dbReference type="InterPro" id="IPR046834">
    <property type="entry name" value="ABC_ATPase_C"/>
</dbReference>
<evidence type="ECO:0000259" key="3">
    <source>
        <dbReference type="Pfam" id="PF21117"/>
    </source>
</evidence>
<dbReference type="InterPro" id="IPR046833">
    <property type="entry name" value="ABC_N"/>
</dbReference>
<sequence>MNTSVQLEQQLMNIHRKSYPAYKSLAGSWQFPGYILHIDHVQGDPFAGPSKLSVEIASKTAGFPEELYNRKDKRIALQDYLTREFGRQISAYMFQAKGSGKSGLISISRCGQQVLERTALEMNERRILVRFEVGFPANGRTINAPELKKILFDYIPQCVKKALYYKSLNSQTVRKVTELAQDQTYIREELKKRNLAAFVANGSILPRESGVSDKPMKKAVVFESPESMEIELDLPYRGKVRGMGIPRGITLIVGGGYHGKSTLLKALELGVYNHIAGDGREYVITDDTAMKIRAEDGRAVSHVNISPFINHLPNGKDTVDFSTEDASGSTSQAANVVEAVEAGAGALLIDEDTSATNFMVRDALMQSVIAREQEPITPFIEQARKLYEEKGISVILVAGSSGAYFYIADKIIQMDTYRAKDITEQVRTICSQNAKEQSFMEMHRKETENTLKWEKMSRHPRLGKIEKKHGQIKIKQFGKDSFSLGKDTVELKYVEQITDGEQTAALSYALKNVIDKMETGNKKSLEELAEELWSEMEKKGLVSLVKGSYVPVSLAMARKQELYACLNRYRGFH</sequence>
<dbReference type="EMBL" id="AP027742">
    <property type="protein sequence ID" value="BDZ76674.1"/>
    <property type="molecule type" value="Genomic_DNA"/>
</dbReference>
<evidence type="ECO:0000313" key="4">
    <source>
        <dbReference type="EMBL" id="BDZ76674.1"/>
    </source>
</evidence>
<evidence type="ECO:0000313" key="5">
    <source>
        <dbReference type="Proteomes" id="UP001305815"/>
    </source>
</evidence>
<dbReference type="Pfam" id="PF09818">
    <property type="entry name" value="ABC_ATPase"/>
    <property type="match status" value="1"/>
</dbReference>
<dbReference type="Pfam" id="PF20446">
    <property type="entry name" value="ABC_N"/>
    <property type="match status" value="1"/>
</dbReference>
<dbReference type="RefSeq" id="WP_256193364.1">
    <property type="nucleotide sequence ID" value="NZ_AP027742.1"/>
</dbReference>
<evidence type="ECO:0000259" key="1">
    <source>
        <dbReference type="Pfam" id="PF09818"/>
    </source>
</evidence>
<organism evidence="4 5">
    <name type="scientific">Claveliimonas bilis</name>
    <dbReference type="NCBI Taxonomy" id="3028070"/>
    <lineage>
        <taxon>Bacteria</taxon>
        <taxon>Bacillati</taxon>
        <taxon>Bacillota</taxon>
        <taxon>Clostridia</taxon>
        <taxon>Lachnospirales</taxon>
        <taxon>Lachnospiraceae</taxon>
        <taxon>Claveliimonas</taxon>
    </lineage>
</organism>
<gene>
    <name evidence="4" type="ORF">Lac1_08570</name>
</gene>
<dbReference type="InterPro" id="IPR049069">
    <property type="entry name" value="MRB1590-like_C"/>
</dbReference>
<dbReference type="Proteomes" id="UP001305815">
    <property type="component" value="Chromosome"/>
</dbReference>
<dbReference type="SUPFAM" id="SSF52540">
    <property type="entry name" value="P-loop containing nucleoside triphosphate hydrolases"/>
    <property type="match status" value="1"/>
</dbReference>
<name>A0ABN6YZ38_9FIRM</name>
<dbReference type="InterPro" id="IPR027417">
    <property type="entry name" value="P-loop_NTPase"/>
</dbReference>